<dbReference type="PRINTS" id="PR00723">
    <property type="entry name" value="SUBTILISIN"/>
</dbReference>
<comment type="similarity">
    <text evidence="1 5">Belongs to the peptidase S8 family.</text>
</comment>
<evidence type="ECO:0000256" key="6">
    <source>
        <dbReference type="SAM" id="Phobius"/>
    </source>
</evidence>
<comment type="caution">
    <text evidence="5">Lacks conserved residue(s) required for the propagation of feature annotation.</text>
</comment>
<dbReference type="EMBL" id="BAAANN010000034">
    <property type="protein sequence ID" value="GAA1981430.1"/>
    <property type="molecule type" value="Genomic_DNA"/>
</dbReference>
<dbReference type="SUPFAM" id="SSF52743">
    <property type="entry name" value="Subtilisin-like"/>
    <property type="match status" value="1"/>
</dbReference>
<feature type="chain" id="PRO_5046650648" evidence="7">
    <location>
        <begin position="27"/>
        <end position="404"/>
    </location>
</feature>
<sequence length="404" mass="39042">MGPAVRRALATAFVSLLLGGFPAAAAAEPSSPATCADPVGVYPGQVPWGQRLVDPARIWPLTTGAGQLVAVVGTGVDARNAQFGRGQVAAPQDIGEVAAEPGADCDGRGTIVAGIVAAQANPATTFAGMAPGVKILPVRYPAGGDGEGGDPDRLAAAITAAAAARAGVILVAVPANSGSAALTAAVAEARTRGAVVVSPAAGTKAGAPTYPTATPGVLAVGSLDQAGAAVGQEAGDYLGIAAPGAGLVSTSAGGHGAVAHRWPLTDPGLAAAYVAGAAALVRAYHPALSPDQVVTRLVLTANRPPNGGHDPKRGWGTLDAYAAVSAQIPADAPAPGPGAGAGKPARVVPAAAGTTAPGDGLSGGLTIGALGFAAAAGITVVAVRRGRARGWRPARRDPLPGPRR</sequence>
<dbReference type="PANTHER" id="PTHR43806">
    <property type="entry name" value="PEPTIDASE S8"/>
    <property type="match status" value="1"/>
</dbReference>
<keyword evidence="3" id="KW-0378">Hydrolase</keyword>
<feature type="transmembrane region" description="Helical" evidence="6">
    <location>
        <begin position="361"/>
        <end position="383"/>
    </location>
</feature>
<evidence type="ECO:0000256" key="2">
    <source>
        <dbReference type="ARBA" id="ARBA00022670"/>
    </source>
</evidence>
<feature type="signal peptide" evidence="7">
    <location>
        <begin position="1"/>
        <end position="26"/>
    </location>
</feature>
<dbReference type="Proteomes" id="UP001501116">
    <property type="component" value="Unassembled WGS sequence"/>
</dbReference>
<evidence type="ECO:0000259" key="8">
    <source>
        <dbReference type="Pfam" id="PF00082"/>
    </source>
</evidence>
<keyword evidence="10" id="KW-1185">Reference proteome</keyword>
<dbReference type="Gene3D" id="3.40.50.200">
    <property type="entry name" value="Peptidase S8/S53 domain"/>
    <property type="match status" value="1"/>
</dbReference>
<dbReference type="InterPro" id="IPR036852">
    <property type="entry name" value="Peptidase_S8/S53_dom_sf"/>
</dbReference>
<keyword evidence="6" id="KW-0812">Transmembrane</keyword>
<evidence type="ECO:0000313" key="10">
    <source>
        <dbReference type="Proteomes" id="UP001501116"/>
    </source>
</evidence>
<keyword evidence="6" id="KW-0472">Membrane</keyword>
<evidence type="ECO:0000256" key="4">
    <source>
        <dbReference type="ARBA" id="ARBA00022825"/>
    </source>
</evidence>
<dbReference type="InterPro" id="IPR015500">
    <property type="entry name" value="Peptidase_S8_subtilisin-rel"/>
</dbReference>
<evidence type="ECO:0000256" key="7">
    <source>
        <dbReference type="SAM" id="SignalP"/>
    </source>
</evidence>
<dbReference type="PANTHER" id="PTHR43806:SF11">
    <property type="entry name" value="CEREVISIN-RELATED"/>
    <property type="match status" value="1"/>
</dbReference>
<keyword evidence="2" id="KW-0645">Protease</keyword>
<keyword evidence="6" id="KW-1133">Transmembrane helix</keyword>
<organism evidence="9 10">
    <name type="scientific">Amycolatopsis minnesotensis</name>
    <dbReference type="NCBI Taxonomy" id="337894"/>
    <lineage>
        <taxon>Bacteria</taxon>
        <taxon>Bacillati</taxon>
        <taxon>Actinomycetota</taxon>
        <taxon>Actinomycetes</taxon>
        <taxon>Pseudonocardiales</taxon>
        <taxon>Pseudonocardiaceae</taxon>
        <taxon>Amycolatopsis</taxon>
    </lineage>
</organism>
<feature type="domain" description="Peptidase S8/S53" evidence="8">
    <location>
        <begin position="64"/>
        <end position="316"/>
    </location>
</feature>
<reference evidence="9 10" key="1">
    <citation type="journal article" date="2019" name="Int. J. Syst. Evol. Microbiol.">
        <title>The Global Catalogue of Microorganisms (GCM) 10K type strain sequencing project: providing services to taxonomists for standard genome sequencing and annotation.</title>
        <authorList>
            <consortium name="The Broad Institute Genomics Platform"/>
            <consortium name="The Broad Institute Genome Sequencing Center for Infectious Disease"/>
            <person name="Wu L."/>
            <person name="Ma J."/>
        </authorList>
    </citation>
    <scope>NUCLEOTIDE SEQUENCE [LARGE SCALE GENOMIC DNA]</scope>
    <source>
        <strain evidence="9 10">JCM 14545</strain>
    </source>
</reference>
<evidence type="ECO:0000256" key="1">
    <source>
        <dbReference type="ARBA" id="ARBA00011073"/>
    </source>
</evidence>
<accession>A0ABN2S7D5</accession>
<protein>
    <submittedName>
        <fullName evidence="9">S8 family serine peptidase</fullName>
    </submittedName>
</protein>
<evidence type="ECO:0000313" key="9">
    <source>
        <dbReference type="EMBL" id="GAA1981430.1"/>
    </source>
</evidence>
<evidence type="ECO:0000256" key="3">
    <source>
        <dbReference type="ARBA" id="ARBA00022801"/>
    </source>
</evidence>
<gene>
    <name evidence="9" type="ORF">GCM10009754_67780</name>
</gene>
<dbReference type="Pfam" id="PF00082">
    <property type="entry name" value="Peptidase_S8"/>
    <property type="match status" value="1"/>
</dbReference>
<keyword evidence="7" id="KW-0732">Signal</keyword>
<name>A0ABN2S7D5_9PSEU</name>
<keyword evidence="4" id="KW-0720">Serine protease</keyword>
<evidence type="ECO:0000256" key="5">
    <source>
        <dbReference type="PROSITE-ProRule" id="PRU01240"/>
    </source>
</evidence>
<dbReference type="InterPro" id="IPR050131">
    <property type="entry name" value="Peptidase_S8_subtilisin-like"/>
</dbReference>
<dbReference type="InterPro" id="IPR000209">
    <property type="entry name" value="Peptidase_S8/S53_dom"/>
</dbReference>
<dbReference type="PROSITE" id="PS51892">
    <property type="entry name" value="SUBTILASE"/>
    <property type="match status" value="1"/>
</dbReference>
<proteinExistence type="inferred from homology"/>
<comment type="caution">
    <text evidence="9">The sequence shown here is derived from an EMBL/GenBank/DDBJ whole genome shotgun (WGS) entry which is preliminary data.</text>
</comment>